<dbReference type="Gene3D" id="3.20.20.370">
    <property type="entry name" value="Glycoside hydrolase/deacetylase"/>
    <property type="match status" value="1"/>
</dbReference>
<dbReference type="OrthoDB" id="9782872at2"/>
<dbReference type="InterPro" id="IPR002509">
    <property type="entry name" value="NODB_dom"/>
</dbReference>
<dbReference type="STRING" id="469383.Cwoe_5301"/>
<dbReference type="CDD" id="cd10918">
    <property type="entry name" value="CE4_NodB_like_5s_6s"/>
    <property type="match status" value="1"/>
</dbReference>
<dbReference type="RefSeq" id="WP_012936758.1">
    <property type="nucleotide sequence ID" value="NC_013739.1"/>
</dbReference>
<evidence type="ECO:0000313" key="4">
    <source>
        <dbReference type="Proteomes" id="UP000008229"/>
    </source>
</evidence>
<dbReference type="HOGENOM" id="CLU_030024_5_2_11"/>
<protein>
    <submittedName>
        <fullName evidence="3">Polysaccharide deacetylase</fullName>
    </submittedName>
</protein>
<dbReference type="SUPFAM" id="SSF88713">
    <property type="entry name" value="Glycoside hydrolase/deacetylase"/>
    <property type="match status" value="1"/>
</dbReference>
<name>D3FFB4_CONWI</name>
<dbReference type="EMBL" id="CP001854">
    <property type="protein sequence ID" value="ADB53707.1"/>
    <property type="molecule type" value="Genomic_DNA"/>
</dbReference>
<dbReference type="PROSITE" id="PS51677">
    <property type="entry name" value="NODB"/>
    <property type="match status" value="1"/>
</dbReference>
<keyword evidence="4" id="KW-1185">Reference proteome</keyword>
<dbReference type="eggNOG" id="COG0726">
    <property type="taxonomic scope" value="Bacteria"/>
</dbReference>
<evidence type="ECO:0000313" key="3">
    <source>
        <dbReference type="EMBL" id="ADB53707.1"/>
    </source>
</evidence>
<dbReference type="KEGG" id="cwo:Cwoe_5301"/>
<reference evidence="3 4" key="1">
    <citation type="journal article" date="2010" name="Stand. Genomic Sci.">
        <title>Complete genome sequence of Conexibacter woesei type strain (ID131577).</title>
        <authorList>
            <person name="Pukall R."/>
            <person name="Lapidus A."/>
            <person name="Glavina Del Rio T."/>
            <person name="Copeland A."/>
            <person name="Tice H."/>
            <person name="Cheng J.-F."/>
            <person name="Lucas S."/>
            <person name="Chen F."/>
            <person name="Nolan M."/>
            <person name="Bruce D."/>
            <person name="Goodwin L."/>
            <person name="Pitluck S."/>
            <person name="Mavromatis K."/>
            <person name="Ivanova N."/>
            <person name="Ovchinnikova G."/>
            <person name="Pati A."/>
            <person name="Chen A."/>
            <person name="Palaniappan K."/>
            <person name="Land M."/>
            <person name="Hauser L."/>
            <person name="Chang Y.-J."/>
            <person name="Jeffries C.D."/>
            <person name="Chain P."/>
            <person name="Meincke L."/>
            <person name="Sims D."/>
            <person name="Brettin T."/>
            <person name="Detter J.C."/>
            <person name="Rohde M."/>
            <person name="Goeker M."/>
            <person name="Bristow J."/>
            <person name="Eisen J.A."/>
            <person name="Markowitz V."/>
            <person name="Kyrpides N.C."/>
            <person name="Klenk H.-P."/>
            <person name="Hugenholtz P."/>
        </authorList>
    </citation>
    <scope>NUCLEOTIDE SEQUENCE [LARGE SCALE GENOMIC DNA]</scope>
    <source>
        <strain evidence="4">DSM 14684 / CIP 108061 / JCM 11494 / NBRC 100937 / ID131577</strain>
    </source>
</reference>
<dbReference type="PANTHER" id="PTHR34216">
    <property type="match status" value="1"/>
</dbReference>
<dbReference type="GO" id="GO:0005975">
    <property type="term" value="P:carbohydrate metabolic process"/>
    <property type="evidence" value="ECO:0007669"/>
    <property type="project" value="InterPro"/>
</dbReference>
<gene>
    <name evidence="3" type="ordered locus">Cwoe_5301</name>
</gene>
<evidence type="ECO:0000256" key="1">
    <source>
        <dbReference type="ARBA" id="ARBA00022729"/>
    </source>
</evidence>
<sequence length="272" mass="30300">MNGTTGPLGNRSRHAAFFCYHSVAADGPEYLSIAPEQFERQLGQLQRSGWTTGAEAELERLGGGERPDRPVAFLTFDDGYVDNHDVVLPLLQQYGARAIVFVIPPLVDDGLPLRWPGTEAHCDRFPQVMRSMRWRAVEALAEAGCTIGSHTLTHPRLAGVGDEQLRDELLEARQRISARLGSCTTLAYPYGNWDGRVLAAARDAGYRWAFTVPRDGQLATDPLAIPRIAVDHRDDERRFALKLRPLARRAALSPRRATLLRPLFAAQRAVRR</sequence>
<keyword evidence="1" id="KW-0732">Signal</keyword>
<dbReference type="InterPro" id="IPR051398">
    <property type="entry name" value="Polysacch_Deacetylase"/>
</dbReference>
<accession>D3FFB4</accession>
<dbReference type="AlphaFoldDB" id="D3FFB4"/>
<dbReference type="Pfam" id="PF01522">
    <property type="entry name" value="Polysacc_deac_1"/>
    <property type="match status" value="1"/>
</dbReference>
<dbReference type="Proteomes" id="UP000008229">
    <property type="component" value="Chromosome"/>
</dbReference>
<feature type="domain" description="NodB homology" evidence="2">
    <location>
        <begin position="70"/>
        <end position="272"/>
    </location>
</feature>
<proteinExistence type="predicted"/>
<dbReference type="PANTHER" id="PTHR34216:SF7">
    <property type="entry name" value="POLY-BETA-1,6-N-ACETYL-D-GLUCOSAMINE N-DEACETYLASE"/>
    <property type="match status" value="1"/>
</dbReference>
<dbReference type="InterPro" id="IPR011330">
    <property type="entry name" value="Glyco_hydro/deAcase_b/a-brl"/>
</dbReference>
<dbReference type="GO" id="GO:0016810">
    <property type="term" value="F:hydrolase activity, acting on carbon-nitrogen (but not peptide) bonds"/>
    <property type="evidence" value="ECO:0007669"/>
    <property type="project" value="InterPro"/>
</dbReference>
<reference evidence="4" key="2">
    <citation type="submission" date="2010-01" db="EMBL/GenBank/DDBJ databases">
        <title>The complete genome of Conexibacter woesei DSM 14684.</title>
        <authorList>
            <consortium name="US DOE Joint Genome Institute (JGI-PGF)"/>
            <person name="Lucas S."/>
            <person name="Copeland A."/>
            <person name="Lapidus A."/>
            <person name="Glavina del Rio T."/>
            <person name="Dalin E."/>
            <person name="Tice H."/>
            <person name="Bruce D."/>
            <person name="Goodwin L."/>
            <person name="Pitluck S."/>
            <person name="Kyrpides N."/>
            <person name="Mavromatis K."/>
            <person name="Ivanova N."/>
            <person name="Mikhailova N."/>
            <person name="Chertkov O."/>
            <person name="Brettin T."/>
            <person name="Detter J.C."/>
            <person name="Han C."/>
            <person name="Larimer F."/>
            <person name="Land M."/>
            <person name="Hauser L."/>
            <person name="Markowitz V."/>
            <person name="Cheng J.-F."/>
            <person name="Hugenholtz P."/>
            <person name="Woyke T."/>
            <person name="Wu D."/>
            <person name="Pukall R."/>
            <person name="Steenblock K."/>
            <person name="Schneider S."/>
            <person name="Klenk H.-P."/>
            <person name="Eisen J.A."/>
        </authorList>
    </citation>
    <scope>NUCLEOTIDE SEQUENCE [LARGE SCALE GENOMIC DNA]</scope>
    <source>
        <strain evidence="4">DSM 14684 / CIP 108061 / JCM 11494 / NBRC 100937 / ID131577</strain>
    </source>
</reference>
<evidence type="ECO:0000259" key="2">
    <source>
        <dbReference type="PROSITE" id="PS51677"/>
    </source>
</evidence>
<organism evidence="3 4">
    <name type="scientific">Conexibacter woesei (strain DSM 14684 / CCUG 47730 / CIP 108061 / JCM 11494 / NBRC 100937 / ID131577)</name>
    <dbReference type="NCBI Taxonomy" id="469383"/>
    <lineage>
        <taxon>Bacteria</taxon>
        <taxon>Bacillati</taxon>
        <taxon>Actinomycetota</taxon>
        <taxon>Thermoleophilia</taxon>
        <taxon>Solirubrobacterales</taxon>
        <taxon>Conexibacteraceae</taxon>
        <taxon>Conexibacter</taxon>
    </lineage>
</organism>